<feature type="domain" description="Enoyl reductase (ER)" evidence="4">
    <location>
        <begin position="14"/>
        <end position="367"/>
    </location>
</feature>
<evidence type="ECO:0000256" key="3">
    <source>
        <dbReference type="SAM" id="Phobius"/>
    </source>
</evidence>
<dbReference type="InterPro" id="IPR047122">
    <property type="entry name" value="Trans-enoyl_RdTase-like"/>
</dbReference>
<dbReference type="Proteomes" id="UP000027920">
    <property type="component" value="Unassembled WGS sequence"/>
</dbReference>
<proteinExistence type="inferred from homology"/>
<dbReference type="Gene3D" id="3.90.180.10">
    <property type="entry name" value="Medium-chain alcohol dehydrogenases, catalytic domain"/>
    <property type="match status" value="1"/>
</dbReference>
<dbReference type="InterPro" id="IPR020843">
    <property type="entry name" value="ER"/>
</dbReference>
<comment type="similarity">
    <text evidence="1">Belongs to the zinc-containing alcohol dehydrogenase family.</text>
</comment>
<dbReference type="GeneID" id="25286691"/>
<dbReference type="OrthoDB" id="48317at2759"/>
<dbReference type="GO" id="GO:0016651">
    <property type="term" value="F:oxidoreductase activity, acting on NAD(P)H"/>
    <property type="evidence" value="ECO:0007669"/>
    <property type="project" value="InterPro"/>
</dbReference>
<dbReference type="AlphaFoldDB" id="A0A072NYS1"/>
<evidence type="ECO:0000256" key="1">
    <source>
        <dbReference type="ARBA" id="ARBA00008072"/>
    </source>
</evidence>
<dbReference type="RefSeq" id="XP_013254758.1">
    <property type="nucleotide sequence ID" value="XM_013399304.1"/>
</dbReference>
<dbReference type="SUPFAM" id="SSF50129">
    <property type="entry name" value="GroES-like"/>
    <property type="match status" value="1"/>
</dbReference>
<dbReference type="EMBL" id="AMGV01000019">
    <property type="protein sequence ID" value="KEF52168.1"/>
    <property type="molecule type" value="Genomic_DNA"/>
</dbReference>
<dbReference type="PANTHER" id="PTHR45348">
    <property type="entry name" value="HYPOTHETICAL OXIDOREDUCTASE (EUROFUNG)"/>
    <property type="match status" value="1"/>
</dbReference>
<keyword evidence="3" id="KW-0812">Transmembrane</keyword>
<accession>A0A072NYS1</accession>
<evidence type="ECO:0000256" key="2">
    <source>
        <dbReference type="ARBA" id="ARBA00023002"/>
    </source>
</evidence>
<reference evidence="5 6" key="1">
    <citation type="submission" date="2013-03" db="EMBL/GenBank/DDBJ databases">
        <title>The Genome Sequence of Exophiala aquamarina CBS 119918.</title>
        <authorList>
            <consortium name="The Broad Institute Genomics Platform"/>
            <person name="Cuomo C."/>
            <person name="de Hoog S."/>
            <person name="Gorbushina A."/>
            <person name="Walker B."/>
            <person name="Young S.K."/>
            <person name="Zeng Q."/>
            <person name="Gargeya S."/>
            <person name="Fitzgerald M."/>
            <person name="Haas B."/>
            <person name="Abouelleil A."/>
            <person name="Allen A.W."/>
            <person name="Alvarado L."/>
            <person name="Arachchi H.M."/>
            <person name="Berlin A.M."/>
            <person name="Chapman S.B."/>
            <person name="Gainer-Dewar J."/>
            <person name="Goldberg J."/>
            <person name="Griggs A."/>
            <person name="Gujja S."/>
            <person name="Hansen M."/>
            <person name="Howarth C."/>
            <person name="Imamovic A."/>
            <person name="Ireland A."/>
            <person name="Larimer J."/>
            <person name="McCowan C."/>
            <person name="Murphy C."/>
            <person name="Pearson M."/>
            <person name="Poon T.W."/>
            <person name="Priest M."/>
            <person name="Roberts A."/>
            <person name="Saif S."/>
            <person name="Shea T."/>
            <person name="Sisk P."/>
            <person name="Sykes S."/>
            <person name="Wortman J."/>
            <person name="Nusbaum C."/>
            <person name="Birren B."/>
        </authorList>
    </citation>
    <scope>NUCLEOTIDE SEQUENCE [LARGE SCALE GENOMIC DNA]</scope>
    <source>
        <strain evidence="5 6">CBS 119918</strain>
    </source>
</reference>
<keyword evidence="2" id="KW-0560">Oxidoreductase</keyword>
<keyword evidence="6" id="KW-1185">Reference proteome</keyword>
<dbReference type="SUPFAM" id="SSF51735">
    <property type="entry name" value="NAD(P)-binding Rossmann-fold domains"/>
    <property type="match status" value="1"/>
</dbReference>
<protein>
    <recommendedName>
        <fullName evidence="4">Enoyl reductase (ER) domain-containing protein</fullName>
    </recommendedName>
</protein>
<organism evidence="5 6">
    <name type="scientific">Exophiala aquamarina CBS 119918</name>
    <dbReference type="NCBI Taxonomy" id="1182545"/>
    <lineage>
        <taxon>Eukaryota</taxon>
        <taxon>Fungi</taxon>
        <taxon>Dikarya</taxon>
        <taxon>Ascomycota</taxon>
        <taxon>Pezizomycotina</taxon>
        <taxon>Eurotiomycetes</taxon>
        <taxon>Chaetothyriomycetidae</taxon>
        <taxon>Chaetothyriales</taxon>
        <taxon>Herpotrichiellaceae</taxon>
        <taxon>Exophiala</taxon>
    </lineage>
</organism>
<feature type="transmembrane region" description="Helical" evidence="3">
    <location>
        <begin position="275"/>
        <end position="293"/>
    </location>
</feature>
<dbReference type="InterPro" id="IPR013154">
    <property type="entry name" value="ADH-like_N"/>
</dbReference>
<evidence type="ECO:0000313" key="5">
    <source>
        <dbReference type="EMBL" id="KEF52168.1"/>
    </source>
</evidence>
<dbReference type="HOGENOM" id="CLU_026673_16_5_1"/>
<evidence type="ECO:0000313" key="6">
    <source>
        <dbReference type="Proteomes" id="UP000027920"/>
    </source>
</evidence>
<dbReference type="STRING" id="1182545.A0A072NYS1"/>
<dbReference type="CDD" id="cd08249">
    <property type="entry name" value="enoyl_reductase_like"/>
    <property type="match status" value="1"/>
</dbReference>
<dbReference type="InterPro" id="IPR011032">
    <property type="entry name" value="GroES-like_sf"/>
</dbReference>
<dbReference type="SMART" id="SM00829">
    <property type="entry name" value="PKS_ER"/>
    <property type="match status" value="1"/>
</dbReference>
<gene>
    <name evidence="5" type="ORF">A1O9_11795</name>
</gene>
<dbReference type="PANTHER" id="PTHR45348:SF2">
    <property type="entry name" value="ZINC-TYPE ALCOHOL DEHYDROGENASE-LIKE PROTEIN C2E1P3.01"/>
    <property type="match status" value="1"/>
</dbReference>
<keyword evidence="3" id="KW-0472">Membrane</keyword>
<name>A0A072NYS1_9EURO</name>
<comment type="caution">
    <text evidence="5">The sequence shown here is derived from an EMBL/GenBank/DDBJ whole genome shotgun (WGS) entry which is preliminary data.</text>
</comment>
<dbReference type="VEuPathDB" id="FungiDB:A1O9_11795"/>
<dbReference type="Pfam" id="PF08240">
    <property type="entry name" value="ADH_N"/>
    <property type="match status" value="1"/>
</dbReference>
<sequence length="370" mass="39919">MAKNTAAWLTIPKIRPLQIKAAAYTRPKGDEIVIKNRAIALNPVDVQIQAIGSNLAFPWVKYPFIMGIDTAGEVVEIGSKVSTIKVGDRVLGQALGGDKHRSGSPEGAFQEYVVLLEHMASRIPDDLSFERACVLPLGLGTAACGLFQKDQLGLELPSSQPKPTGKTLLIWGGSTSVGSNAIQLAVAAGYEVFTTASPKNFAYVRGLGATKVFDYNSKAVVQDIIRAFQGRTTAGAMWIGVGSGTICMDILSKCEGDKVVTMAAYPMPPTHPTTLIVPTIIYYFMWGQVALWLKSKRYGIKYGFIFGSTLAFNEVGKAMYQDFLPAALEENRYIVAPDPIIVGKGLESIQAGLDLLRKRVSAKKVVVTLD</sequence>
<evidence type="ECO:0000259" key="4">
    <source>
        <dbReference type="SMART" id="SM00829"/>
    </source>
</evidence>
<dbReference type="Gene3D" id="3.40.50.720">
    <property type="entry name" value="NAD(P)-binding Rossmann-like Domain"/>
    <property type="match status" value="1"/>
</dbReference>
<keyword evidence="3" id="KW-1133">Transmembrane helix</keyword>
<dbReference type="InterPro" id="IPR036291">
    <property type="entry name" value="NAD(P)-bd_dom_sf"/>
</dbReference>